<name>A0A7G8Q404_9GAMM</name>
<dbReference type="Proteomes" id="UP000515873">
    <property type="component" value="Chromosome"/>
</dbReference>
<evidence type="ECO:0000313" key="1">
    <source>
        <dbReference type="EMBL" id="QNK01512.1"/>
    </source>
</evidence>
<evidence type="ECO:0000313" key="2">
    <source>
        <dbReference type="Proteomes" id="UP000515873"/>
    </source>
</evidence>
<gene>
    <name evidence="1" type="ORF">H8F01_21165</name>
</gene>
<keyword evidence="2" id="KW-1185">Reference proteome</keyword>
<organism evidence="1 2">
    <name type="scientific">Dyella telluris</name>
    <dbReference type="NCBI Taxonomy" id="2763498"/>
    <lineage>
        <taxon>Bacteria</taxon>
        <taxon>Pseudomonadati</taxon>
        <taxon>Pseudomonadota</taxon>
        <taxon>Gammaproteobacteria</taxon>
        <taxon>Lysobacterales</taxon>
        <taxon>Rhodanobacteraceae</taxon>
        <taxon>Dyella</taxon>
    </lineage>
</organism>
<dbReference type="EMBL" id="CP060412">
    <property type="protein sequence ID" value="QNK01512.1"/>
    <property type="molecule type" value="Genomic_DNA"/>
</dbReference>
<proteinExistence type="predicted"/>
<accession>A0A7G8Q404</accession>
<protein>
    <recommendedName>
        <fullName evidence="3">AlpA family phage regulatory protein</fullName>
    </recommendedName>
</protein>
<dbReference type="AlphaFoldDB" id="A0A7G8Q404"/>
<dbReference type="KEGG" id="dtl:H8F01_21165"/>
<sequence length="63" mass="7267">MPEACAFVGLSESTIRNRINKESRWYDPRMPRPIRLGGGERRGAIGFELQQLQKYIDACREQA</sequence>
<reference evidence="1 2" key="1">
    <citation type="submission" date="2020-08" db="EMBL/GenBank/DDBJ databases">
        <title>Dyella sp. G9 isolated from forest soil.</title>
        <authorList>
            <person name="Fu J."/>
            <person name="Qiu L."/>
        </authorList>
    </citation>
    <scope>NUCLEOTIDE SEQUENCE [LARGE SCALE GENOMIC DNA]</scope>
    <source>
        <strain evidence="1 2">G9</strain>
    </source>
</reference>
<evidence type="ECO:0008006" key="3">
    <source>
        <dbReference type="Google" id="ProtNLM"/>
    </source>
</evidence>